<keyword evidence="3" id="KW-0547">Nucleotide-binding</keyword>
<feature type="transmembrane region" description="Helical" evidence="7">
    <location>
        <begin position="160"/>
        <end position="180"/>
    </location>
</feature>
<gene>
    <name evidence="10" type="ORF">IFE19_12665</name>
</gene>
<dbReference type="PROSITE" id="PS50893">
    <property type="entry name" value="ABC_TRANSPORTER_2"/>
    <property type="match status" value="1"/>
</dbReference>
<dbReference type="InterPro" id="IPR017871">
    <property type="entry name" value="ABC_transporter-like_CS"/>
</dbReference>
<evidence type="ECO:0000256" key="7">
    <source>
        <dbReference type="SAM" id="Phobius"/>
    </source>
</evidence>
<keyword evidence="5 7" id="KW-1133">Transmembrane helix</keyword>
<sequence>MTTPATDMAEPLRPLLGRIWRDYLSRHKTALFISMLCAALAGGLSAVLLKLLEPAVNGLFVQQGAPIRLWGLFDIPPERALLFIPLAIVAVALARTLASLGQAALVNRLGHGIVGDIQVRLFAAMIRADLARLRSQHSGAFVSSVLFDANLVREAFTTGVVNYTQHALTLIAVIASMAFIDWRLTLIVLLGVPAVSLIMRRFGKKTRKAARGAMTETENLSTALMENLDGVRLIKIENREAAEEARVAEVVARRQRHIIKGADARAFAGPSSDLVAMGVVAAVMAYAGFRAQSGDMTVGGFAAFIGLLLAAGQSLRQVTNLATVMSEGLTAARRLFTALDIEPEIREAADAADLPDGPLTVALDHVSFAYDTTRETGAPPTLSDVSISVKPGETIALVGPSGGGKSTILSLLPRFYDVTAGAVTVNGQDIRELKLHSLRERIALVTQEPFLFDDTIAANIAYGRKGASAEQIIEAARSAAAHDFIAALPEGYATRVGEAGMRLSGGQRQRIAIARAFLKDAPILLLDEATSALDTESETLVQAALERLMHGRATLLIAHRLSTVQNADRIYVIEAGRVVEQGAHAALVKKGGLYARLARQQSLDGPSPASVLPDETGA</sequence>
<feature type="domain" description="ABC transporter" evidence="8">
    <location>
        <begin position="361"/>
        <end position="600"/>
    </location>
</feature>
<dbReference type="InterPro" id="IPR011527">
    <property type="entry name" value="ABC1_TM_dom"/>
</dbReference>
<dbReference type="Gene3D" id="3.40.50.300">
    <property type="entry name" value="P-loop containing nucleotide triphosphate hydrolases"/>
    <property type="match status" value="1"/>
</dbReference>
<evidence type="ECO:0000256" key="3">
    <source>
        <dbReference type="ARBA" id="ARBA00022741"/>
    </source>
</evidence>
<evidence type="ECO:0000259" key="8">
    <source>
        <dbReference type="PROSITE" id="PS50893"/>
    </source>
</evidence>
<evidence type="ECO:0000259" key="9">
    <source>
        <dbReference type="PROSITE" id="PS50929"/>
    </source>
</evidence>
<keyword evidence="2 7" id="KW-0812">Transmembrane</keyword>
<dbReference type="SMART" id="SM00382">
    <property type="entry name" value="AAA"/>
    <property type="match status" value="1"/>
</dbReference>
<dbReference type="RefSeq" id="WP_207822832.1">
    <property type="nucleotide sequence ID" value="NZ_CP062006.1"/>
</dbReference>
<organism evidence="10 11">
    <name type="scientific">Brevundimonas pondensis</name>
    <dbReference type="NCBI Taxonomy" id="2774189"/>
    <lineage>
        <taxon>Bacteria</taxon>
        <taxon>Pseudomonadati</taxon>
        <taxon>Pseudomonadota</taxon>
        <taxon>Alphaproteobacteria</taxon>
        <taxon>Caulobacterales</taxon>
        <taxon>Caulobacteraceae</taxon>
        <taxon>Brevundimonas</taxon>
    </lineage>
</organism>
<dbReference type="GO" id="GO:0005524">
    <property type="term" value="F:ATP binding"/>
    <property type="evidence" value="ECO:0007669"/>
    <property type="project" value="UniProtKB-KW"/>
</dbReference>
<feature type="transmembrane region" description="Helical" evidence="7">
    <location>
        <begin position="80"/>
        <end position="98"/>
    </location>
</feature>
<dbReference type="PROSITE" id="PS00211">
    <property type="entry name" value="ABC_TRANSPORTER_1"/>
    <property type="match status" value="1"/>
</dbReference>
<dbReference type="PROSITE" id="PS50929">
    <property type="entry name" value="ABC_TM1F"/>
    <property type="match status" value="1"/>
</dbReference>
<feature type="transmembrane region" description="Helical" evidence="7">
    <location>
        <begin position="30"/>
        <end position="52"/>
    </location>
</feature>
<accession>A0ABX7SIJ5</accession>
<evidence type="ECO:0000256" key="6">
    <source>
        <dbReference type="ARBA" id="ARBA00023136"/>
    </source>
</evidence>
<evidence type="ECO:0000256" key="4">
    <source>
        <dbReference type="ARBA" id="ARBA00022840"/>
    </source>
</evidence>
<keyword evidence="11" id="KW-1185">Reference proteome</keyword>
<dbReference type="PANTHER" id="PTHR43394:SF1">
    <property type="entry name" value="ATP-BINDING CASSETTE SUB-FAMILY B MEMBER 10, MITOCHONDRIAL"/>
    <property type="match status" value="1"/>
</dbReference>
<dbReference type="SUPFAM" id="SSF52540">
    <property type="entry name" value="P-loop containing nucleoside triphosphate hydrolases"/>
    <property type="match status" value="1"/>
</dbReference>
<evidence type="ECO:0000256" key="2">
    <source>
        <dbReference type="ARBA" id="ARBA00022692"/>
    </source>
</evidence>
<dbReference type="InterPro" id="IPR036640">
    <property type="entry name" value="ABC1_TM_sf"/>
</dbReference>
<reference evidence="10 11" key="1">
    <citation type="submission" date="2020-09" db="EMBL/GenBank/DDBJ databases">
        <title>Brevundimonas sp. LVF1 isolated from an oligotrophic pond in Goettingen, Germany.</title>
        <authorList>
            <person name="Friedrich I."/>
            <person name="Klassen A."/>
            <person name="Neubauer H."/>
            <person name="Schneider D."/>
            <person name="Hertel R."/>
            <person name="Daniel R."/>
        </authorList>
    </citation>
    <scope>NUCLEOTIDE SEQUENCE [LARGE SCALE GENOMIC DNA]</scope>
    <source>
        <strain evidence="10 11">LVF1</strain>
    </source>
</reference>
<dbReference type="InterPro" id="IPR003593">
    <property type="entry name" value="AAA+_ATPase"/>
</dbReference>
<dbReference type="InterPro" id="IPR003439">
    <property type="entry name" value="ABC_transporter-like_ATP-bd"/>
</dbReference>
<dbReference type="PANTHER" id="PTHR43394">
    <property type="entry name" value="ATP-DEPENDENT PERMEASE MDL1, MITOCHONDRIAL"/>
    <property type="match status" value="1"/>
</dbReference>
<dbReference type="SUPFAM" id="SSF90123">
    <property type="entry name" value="ABC transporter transmembrane region"/>
    <property type="match status" value="1"/>
</dbReference>
<evidence type="ECO:0000256" key="5">
    <source>
        <dbReference type="ARBA" id="ARBA00022989"/>
    </source>
</evidence>
<evidence type="ECO:0000313" key="10">
    <source>
        <dbReference type="EMBL" id="QTC86976.1"/>
    </source>
</evidence>
<feature type="transmembrane region" description="Helical" evidence="7">
    <location>
        <begin position="274"/>
        <end position="291"/>
    </location>
</feature>
<keyword evidence="6 7" id="KW-0472">Membrane</keyword>
<dbReference type="CDD" id="cd18552">
    <property type="entry name" value="ABC_6TM_MsbA_like"/>
    <property type="match status" value="1"/>
</dbReference>
<protein>
    <submittedName>
        <fullName evidence="10">ABC transporter ATP-binding protein</fullName>
    </submittedName>
</protein>
<proteinExistence type="predicted"/>
<evidence type="ECO:0000256" key="1">
    <source>
        <dbReference type="ARBA" id="ARBA00004651"/>
    </source>
</evidence>
<dbReference type="Proteomes" id="UP000663942">
    <property type="component" value="Chromosome"/>
</dbReference>
<comment type="subcellular location">
    <subcellularLocation>
        <location evidence="1">Cell membrane</location>
        <topology evidence="1">Multi-pass membrane protein</topology>
    </subcellularLocation>
</comment>
<dbReference type="InterPro" id="IPR027417">
    <property type="entry name" value="P-loop_NTPase"/>
</dbReference>
<dbReference type="EMBL" id="CP062006">
    <property type="protein sequence ID" value="QTC86976.1"/>
    <property type="molecule type" value="Genomic_DNA"/>
</dbReference>
<dbReference type="InterPro" id="IPR039421">
    <property type="entry name" value="Type_1_exporter"/>
</dbReference>
<feature type="transmembrane region" description="Helical" evidence="7">
    <location>
        <begin position="186"/>
        <end position="203"/>
    </location>
</feature>
<dbReference type="Pfam" id="PF00664">
    <property type="entry name" value="ABC_membrane"/>
    <property type="match status" value="1"/>
</dbReference>
<keyword evidence="4 10" id="KW-0067">ATP-binding</keyword>
<feature type="domain" description="ABC transmembrane type-1" evidence="9">
    <location>
        <begin position="32"/>
        <end position="327"/>
    </location>
</feature>
<dbReference type="Pfam" id="PF00005">
    <property type="entry name" value="ABC_tran"/>
    <property type="match status" value="1"/>
</dbReference>
<dbReference type="Gene3D" id="1.20.1560.10">
    <property type="entry name" value="ABC transporter type 1, transmembrane domain"/>
    <property type="match status" value="1"/>
</dbReference>
<feature type="transmembrane region" description="Helical" evidence="7">
    <location>
        <begin position="297"/>
        <end position="315"/>
    </location>
</feature>
<evidence type="ECO:0000313" key="11">
    <source>
        <dbReference type="Proteomes" id="UP000663942"/>
    </source>
</evidence>
<name>A0ABX7SIJ5_9CAUL</name>